<evidence type="ECO:0000313" key="1">
    <source>
        <dbReference type="EMBL" id="MBJ7601889.1"/>
    </source>
</evidence>
<reference evidence="1 2" key="1">
    <citation type="submission" date="2020-10" db="EMBL/GenBank/DDBJ databases">
        <title>Ca. Dormibacterota MAGs.</title>
        <authorList>
            <person name="Montgomery K."/>
        </authorList>
    </citation>
    <scope>NUCLEOTIDE SEQUENCE [LARGE SCALE GENOMIC DNA]</scope>
    <source>
        <strain evidence="1">SC8811_S16_3</strain>
    </source>
</reference>
<accession>A0A934KAN5</accession>
<dbReference type="AlphaFoldDB" id="A0A934KAN5"/>
<dbReference type="Proteomes" id="UP000620075">
    <property type="component" value="Unassembled WGS sequence"/>
</dbReference>
<gene>
    <name evidence="1" type="ORF">JF888_01615</name>
</gene>
<evidence type="ECO:0008006" key="3">
    <source>
        <dbReference type="Google" id="ProtNLM"/>
    </source>
</evidence>
<evidence type="ECO:0000313" key="2">
    <source>
        <dbReference type="Proteomes" id="UP000620075"/>
    </source>
</evidence>
<dbReference type="EMBL" id="JAEKNQ010000010">
    <property type="protein sequence ID" value="MBJ7601889.1"/>
    <property type="molecule type" value="Genomic_DNA"/>
</dbReference>
<comment type="caution">
    <text evidence="1">The sequence shown here is derived from an EMBL/GenBank/DDBJ whole genome shotgun (WGS) entry which is preliminary data.</text>
</comment>
<proteinExistence type="predicted"/>
<organism evidence="1 2">
    <name type="scientific">Candidatus Dormiibacter inghamiae</name>
    <dbReference type="NCBI Taxonomy" id="3127013"/>
    <lineage>
        <taxon>Bacteria</taxon>
        <taxon>Bacillati</taxon>
        <taxon>Candidatus Dormiibacterota</taxon>
        <taxon>Candidatus Dormibacteria</taxon>
        <taxon>Candidatus Dormibacterales</taxon>
        <taxon>Candidatus Dormibacteraceae</taxon>
        <taxon>Candidatus Dormiibacter</taxon>
    </lineage>
</organism>
<name>A0A934KAN5_9BACT</name>
<protein>
    <recommendedName>
        <fullName evidence="3">TfoX N-terminal domain-containing protein</fullName>
    </recommendedName>
</protein>
<sequence>MLSSSGQFVVKLPGRRVKELIASGDGDRFDPRGGRPLKEWLSLRDSSTQDWDALTREALEFVRSNSR</sequence>